<name>A0A2U1E4R4_9FIRM</name>
<evidence type="ECO:0000259" key="2">
    <source>
        <dbReference type="Pfam" id="PF13240"/>
    </source>
</evidence>
<organism evidence="3 4">
    <name type="scientific">Ezakiella coagulans</name>
    <dbReference type="NCBI Taxonomy" id="46507"/>
    <lineage>
        <taxon>Bacteria</taxon>
        <taxon>Bacillati</taxon>
        <taxon>Bacillota</taxon>
        <taxon>Tissierellia</taxon>
        <taxon>Ezakiella</taxon>
    </lineage>
</organism>
<dbReference type="AlphaFoldDB" id="A0A2U1E4R4"/>
<evidence type="ECO:0000313" key="4">
    <source>
        <dbReference type="Proteomes" id="UP000245793"/>
    </source>
</evidence>
<reference evidence="3 4" key="1">
    <citation type="submission" date="2018-04" db="EMBL/GenBank/DDBJ databases">
        <title>Genomic Encyclopedia of Type Strains, Phase IV (KMG-IV): sequencing the most valuable type-strain genomes for metagenomic binning, comparative biology and taxonomic classification.</title>
        <authorList>
            <person name="Goeker M."/>
        </authorList>
    </citation>
    <scope>NUCLEOTIDE SEQUENCE [LARGE SCALE GENOMIC DNA]</scope>
    <source>
        <strain evidence="3 4">DSM 20705</strain>
    </source>
</reference>
<gene>
    <name evidence="3" type="ORF">C7381_103176</name>
</gene>
<accession>A0A2U1E4R4</accession>
<keyword evidence="1" id="KW-1133">Transmembrane helix</keyword>
<evidence type="ECO:0000313" key="3">
    <source>
        <dbReference type="EMBL" id="PVY94936.1"/>
    </source>
</evidence>
<keyword evidence="4" id="KW-1185">Reference proteome</keyword>
<dbReference type="EMBL" id="QEKV01000003">
    <property type="protein sequence ID" value="PVY94936.1"/>
    <property type="molecule type" value="Genomic_DNA"/>
</dbReference>
<dbReference type="InterPro" id="IPR026870">
    <property type="entry name" value="Zinc_ribbon_dom"/>
</dbReference>
<dbReference type="Proteomes" id="UP000245793">
    <property type="component" value="Unassembled WGS sequence"/>
</dbReference>
<keyword evidence="1" id="KW-0812">Transmembrane</keyword>
<dbReference type="RefSeq" id="WP_116479934.1">
    <property type="nucleotide sequence ID" value="NZ_QEKV01000003.1"/>
</dbReference>
<protein>
    <submittedName>
        <fullName evidence="3">Zinc ribbon protein</fullName>
    </submittedName>
</protein>
<feature type="domain" description="Zinc-ribbon" evidence="2">
    <location>
        <begin position="2"/>
        <end position="22"/>
    </location>
</feature>
<comment type="caution">
    <text evidence="3">The sequence shown here is derived from an EMBL/GenBank/DDBJ whole genome shotgun (WGS) entry which is preliminary data.</text>
</comment>
<proteinExistence type="predicted"/>
<evidence type="ECO:0000256" key="1">
    <source>
        <dbReference type="SAM" id="Phobius"/>
    </source>
</evidence>
<dbReference type="Pfam" id="PF13240">
    <property type="entry name" value="Zn_Ribbon_1"/>
    <property type="match status" value="1"/>
</dbReference>
<feature type="transmembrane region" description="Helical" evidence="1">
    <location>
        <begin position="47"/>
        <end position="66"/>
    </location>
</feature>
<keyword evidence="1" id="KW-0472">Membrane</keyword>
<sequence>MYCKNCGKKIDDDSKFCRFCGEKTDAQENFTNIHNRKKSELGYFSKALLMTVAIIAIVLVASYFFFDFGYEYKKGNFEKIAEKYPVTKTRDMDYEKRLKIIDSYIKAGRGDEVHDELKEIFKEKSVLDFKTPLEARLYIAYLKNEIDDFDFREPFKFLAKPFQENEVLDKGRKEILEMFEKMNPDKLVNYVTENYNKIDFNEMVDNIEKEISENTELEAMKRTINNVYDSINDYGKKATKAIFDYSNEQAKNVKNGAEKSWEYLNDAYKKNMDSINKFFKSENMKKLSEYMGKEKFEEMFSKSVEATTDFSKKSYEKIGNGYEMGKIAMQNFLKEAEEYLKNINVFDFLKSTSSDIWKIFKSGDEK</sequence>